<proteinExistence type="predicted"/>
<dbReference type="KEGG" id="pdio:PDMSB3_0240"/>
<protein>
    <recommendedName>
        <fullName evidence="3">Methyl-accepting chemotaxis protein</fullName>
    </recommendedName>
</protein>
<dbReference type="EMBL" id="LR699553">
    <property type="protein sequence ID" value="VVD26702.1"/>
    <property type="molecule type" value="Genomic_DNA"/>
</dbReference>
<organism evidence="1 2">
    <name type="scientific">Paraburkholderia dioscoreae</name>
    <dbReference type="NCBI Taxonomy" id="2604047"/>
    <lineage>
        <taxon>Bacteria</taxon>
        <taxon>Pseudomonadati</taxon>
        <taxon>Pseudomonadota</taxon>
        <taxon>Betaproteobacteria</taxon>
        <taxon>Burkholderiales</taxon>
        <taxon>Burkholderiaceae</taxon>
        <taxon>Paraburkholderia</taxon>
    </lineage>
</organism>
<name>A0A5Q4Z9Y7_9BURK</name>
<dbReference type="RefSeq" id="WP_035517741.1">
    <property type="nucleotide sequence ID" value="NZ_LR699553.1"/>
</dbReference>
<evidence type="ECO:0000313" key="2">
    <source>
        <dbReference type="Proteomes" id="UP000325811"/>
    </source>
</evidence>
<keyword evidence="2" id="KW-1185">Reference proteome</keyword>
<dbReference type="Proteomes" id="UP000325811">
    <property type="component" value="Chromosome I"/>
</dbReference>
<accession>A0A5Q4Z9Y7</accession>
<gene>
    <name evidence="1" type="ORF">PDMSB3_0240</name>
</gene>
<evidence type="ECO:0000313" key="1">
    <source>
        <dbReference type="EMBL" id="VVD26702.1"/>
    </source>
</evidence>
<dbReference type="AlphaFoldDB" id="A0A5Q4Z9Y7"/>
<sequence length="81" mass="9152">MKWFDRMPVFRKLQLAFFVVIGFCGVTALGMLSSMHDITDAICNKHMNGLYWMEEANRHKIDSDPAVANLGYAADDAGRQI</sequence>
<reference evidence="1 2" key="1">
    <citation type="submission" date="2019-08" db="EMBL/GenBank/DDBJ databases">
        <authorList>
            <person name="Herpell B J."/>
        </authorList>
    </citation>
    <scope>NUCLEOTIDE SEQUENCE [LARGE SCALE GENOMIC DNA]</scope>
    <source>
        <strain evidence="2">Msb3</strain>
    </source>
</reference>
<evidence type="ECO:0008006" key="3">
    <source>
        <dbReference type="Google" id="ProtNLM"/>
    </source>
</evidence>